<comment type="miscellaneous">
    <text evidence="10">The reaction produces a racemic mixture of D-glycero-alpha-D-manno-heptose 7-phosphate and D-glycero-beta-D-manno-heptose 7-phosphate.</text>
</comment>
<feature type="binding site" evidence="10">
    <location>
        <position position="59"/>
    </location>
    <ligand>
        <name>Zn(2+)</name>
        <dbReference type="ChEBI" id="CHEBI:29105"/>
    </ligand>
</feature>
<keyword evidence="9 10" id="KW-0119">Carbohydrate metabolism</keyword>
<comment type="similarity">
    <text evidence="4 10">Belongs to the SIS family. GmhA subfamily.</text>
</comment>
<dbReference type="CDD" id="cd05006">
    <property type="entry name" value="SIS_GmhA"/>
    <property type="match status" value="1"/>
</dbReference>
<comment type="catalytic activity">
    <reaction evidence="1 10">
        <text>2 D-sedoheptulose 7-phosphate = D-glycero-alpha-D-manno-heptose 7-phosphate + D-glycero-beta-D-manno-heptose 7-phosphate</text>
        <dbReference type="Rhea" id="RHEA:27489"/>
        <dbReference type="ChEBI" id="CHEBI:57483"/>
        <dbReference type="ChEBI" id="CHEBI:60203"/>
        <dbReference type="ChEBI" id="CHEBI:60204"/>
        <dbReference type="EC" id="5.3.1.28"/>
    </reaction>
</comment>
<evidence type="ECO:0000256" key="2">
    <source>
        <dbReference type="ARBA" id="ARBA00003172"/>
    </source>
</evidence>
<dbReference type="RefSeq" id="WP_058376464.1">
    <property type="nucleotide sequence ID" value="NZ_CP013480.3"/>
</dbReference>
<feature type="binding site" evidence="10">
    <location>
        <begin position="92"/>
        <end position="93"/>
    </location>
    <ligand>
        <name>substrate</name>
    </ligand>
</feature>
<dbReference type="GO" id="GO:0016853">
    <property type="term" value="F:isomerase activity"/>
    <property type="evidence" value="ECO:0007669"/>
    <property type="project" value="UniProtKB-KW"/>
</dbReference>
<sequence length="197" mass="20564">MESKYLFQQNIDEHRAVIEALPVLGDVVQQAINLVSEALAAGGKVMFCGNGGSAADSQHLAAEFTGRFIHDRKPLAAIALSTDSSALTCIGNDYSFDDVFVRQLQALGRAGDCLVGISTSGNSGNVLRAVQAAREMGIRTIGLLGRDGGKLAPLCDCAIVVPSQVTARIQEAHILIGHTLCGGVEQTLGLVASTCNE</sequence>
<dbReference type="InterPro" id="IPR046348">
    <property type="entry name" value="SIS_dom_sf"/>
</dbReference>
<keyword evidence="13" id="KW-1185">Reference proteome</keyword>
<evidence type="ECO:0000313" key="12">
    <source>
        <dbReference type="EMBL" id="ALS59540.1"/>
    </source>
</evidence>
<feature type="binding site" evidence="10">
    <location>
        <position position="170"/>
    </location>
    <ligand>
        <name>Zn(2+)</name>
        <dbReference type="ChEBI" id="CHEBI:29105"/>
    </ligand>
</feature>
<feature type="binding site" evidence="10">
    <location>
        <position position="63"/>
    </location>
    <ligand>
        <name>Zn(2+)</name>
        <dbReference type="ChEBI" id="CHEBI:29105"/>
    </ligand>
</feature>
<dbReference type="PANTHER" id="PTHR30390:SF6">
    <property type="entry name" value="DNAA INITIATOR-ASSOCIATING PROTEIN DIAA"/>
    <property type="match status" value="1"/>
</dbReference>
<name>A0ABN4JF80_9BURK</name>
<dbReference type="Pfam" id="PF13580">
    <property type="entry name" value="SIS_2"/>
    <property type="match status" value="1"/>
</dbReference>
<feature type="binding site" evidence="10">
    <location>
        <begin position="50"/>
        <end position="52"/>
    </location>
    <ligand>
        <name>substrate</name>
    </ligand>
</feature>
<evidence type="ECO:0000259" key="11">
    <source>
        <dbReference type="PROSITE" id="PS51464"/>
    </source>
</evidence>
<feature type="domain" description="SIS" evidence="11">
    <location>
        <begin position="35"/>
        <end position="190"/>
    </location>
</feature>
<dbReference type="PANTHER" id="PTHR30390">
    <property type="entry name" value="SEDOHEPTULOSE 7-PHOSPHATE ISOMERASE / DNAA INITIATOR-ASSOCIATING FACTOR FOR REPLICATION INITIATION"/>
    <property type="match status" value="1"/>
</dbReference>
<evidence type="ECO:0000256" key="5">
    <source>
        <dbReference type="ARBA" id="ARBA00022490"/>
    </source>
</evidence>
<evidence type="ECO:0000256" key="8">
    <source>
        <dbReference type="ARBA" id="ARBA00023235"/>
    </source>
</evidence>
<dbReference type="NCBIfam" id="TIGR00441">
    <property type="entry name" value="gmhA"/>
    <property type="match status" value="1"/>
</dbReference>
<comment type="subcellular location">
    <subcellularLocation>
        <location evidence="3 10">Cytoplasm</location>
    </subcellularLocation>
</comment>
<dbReference type="SUPFAM" id="SSF53697">
    <property type="entry name" value="SIS domain"/>
    <property type="match status" value="1"/>
</dbReference>
<dbReference type="PROSITE" id="PS51464">
    <property type="entry name" value="SIS"/>
    <property type="match status" value="1"/>
</dbReference>
<dbReference type="EMBL" id="CP013480">
    <property type="protein sequence ID" value="ALS59540.1"/>
    <property type="molecule type" value="Genomic_DNA"/>
</dbReference>
<feature type="binding site" evidence="10">
    <location>
        <begin position="118"/>
        <end position="120"/>
    </location>
    <ligand>
        <name>substrate</name>
    </ligand>
</feature>
<reference evidence="13" key="1">
    <citation type="submission" date="2015-12" db="EMBL/GenBank/DDBJ databases">
        <title>Complete genome sequence of Pandoraea norimbergensis DSM 11628.</title>
        <authorList>
            <person name="Ee R."/>
            <person name="Lim Y.-L."/>
            <person name="Yong D."/>
            <person name="Yin W.-F."/>
            <person name="Chan K.-G."/>
        </authorList>
    </citation>
    <scope>NUCLEOTIDE SEQUENCE [LARGE SCALE GENOMIC DNA]</scope>
    <source>
        <strain evidence="13">DSM 11628</strain>
    </source>
</reference>
<dbReference type="InterPro" id="IPR050099">
    <property type="entry name" value="SIS_GmhA/DiaA_subfam"/>
</dbReference>
<feature type="binding site" evidence="10">
    <location>
        <position position="170"/>
    </location>
    <ligand>
        <name>substrate</name>
    </ligand>
</feature>
<feature type="binding site" evidence="10">
    <location>
        <position position="63"/>
    </location>
    <ligand>
        <name>substrate</name>
    </ligand>
</feature>
<comment type="pathway">
    <text evidence="10">Carbohydrate biosynthesis; D-glycero-D-manno-heptose 7-phosphate biosynthesis; D-glycero-alpha-D-manno-heptose 7-phosphate and D-glycero-beta-D-manno-heptose 7-phosphate from sedoheptulose 7-phosphate: step 1/1.</text>
</comment>
<comment type="cofactor">
    <cofactor evidence="10">
        <name>Zn(2+)</name>
        <dbReference type="ChEBI" id="CHEBI:29105"/>
    </cofactor>
    <text evidence="10">Binds 1 zinc ion per subunit.</text>
</comment>
<keyword evidence="5 10" id="KW-0963">Cytoplasm</keyword>
<gene>
    <name evidence="10" type="primary">gmhA</name>
    <name evidence="12" type="ORF">AT302_07020</name>
</gene>
<dbReference type="EC" id="5.3.1.28" evidence="10"/>
<comment type="function">
    <text evidence="2 10">Catalyzes the isomerization of sedoheptulose 7-phosphate in D-glycero-D-manno-heptose 7-phosphate.</text>
</comment>
<comment type="subunit">
    <text evidence="10">Homotetramer.</text>
</comment>
<keyword evidence="6 10" id="KW-0479">Metal-binding</keyword>
<accession>A0ABN4JF80</accession>
<proteinExistence type="inferred from homology"/>
<dbReference type="InterPro" id="IPR001347">
    <property type="entry name" value="SIS_dom"/>
</dbReference>
<organism evidence="12 13">
    <name type="scientific">Pandoraea norimbergensis</name>
    <dbReference type="NCBI Taxonomy" id="93219"/>
    <lineage>
        <taxon>Bacteria</taxon>
        <taxon>Pseudomonadati</taxon>
        <taxon>Pseudomonadota</taxon>
        <taxon>Betaproteobacteria</taxon>
        <taxon>Burkholderiales</taxon>
        <taxon>Burkholderiaceae</taxon>
        <taxon>Pandoraea</taxon>
    </lineage>
</organism>
<evidence type="ECO:0000256" key="6">
    <source>
        <dbReference type="ARBA" id="ARBA00022723"/>
    </source>
</evidence>
<dbReference type="Proteomes" id="UP000060277">
    <property type="component" value="Chromosome"/>
</dbReference>
<dbReference type="HAMAP" id="MF_00067">
    <property type="entry name" value="GmhA"/>
    <property type="match status" value="1"/>
</dbReference>
<protein>
    <recommendedName>
        <fullName evidence="10">Phosphoheptose isomerase</fullName>
        <ecNumber evidence="10">5.3.1.28</ecNumber>
    </recommendedName>
    <alternativeName>
        <fullName evidence="10">Sedoheptulose 7-phosphate isomerase</fullName>
    </alternativeName>
</protein>
<keyword evidence="7 10" id="KW-0862">Zinc</keyword>
<dbReference type="Gene3D" id="3.40.50.10490">
    <property type="entry name" value="Glucose-6-phosphate isomerase like protein, domain 1"/>
    <property type="match status" value="1"/>
</dbReference>
<evidence type="ECO:0000256" key="4">
    <source>
        <dbReference type="ARBA" id="ARBA00009894"/>
    </source>
</evidence>
<feature type="binding site" evidence="10">
    <location>
        <position position="123"/>
    </location>
    <ligand>
        <name>substrate</name>
    </ligand>
</feature>
<evidence type="ECO:0000256" key="3">
    <source>
        <dbReference type="ARBA" id="ARBA00004496"/>
    </source>
</evidence>
<evidence type="ECO:0000256" key="7">
    <source>
        <dbReference type="ARBA" id="ARBA00022833"/>
    </source>
</evidence>
<feature type="binding site" evidence="10">
    <location>
        <position position="178"/>
    </location>
    <ligand>
        <name>Zn(2+)</name>
        <dbReference type="ChEBI" id="CHEBI:29105"/>
    </ligand>
</feature>
<evidence type="ECO:0000256" key="1">
    <source>
        <dbReference type="ARBA" id="ARBA00000348"/>
    </source>
</evidence>
<keyword evidence="8 10" id="KW-0413">Isomerase</keyword>
<dbReference type="InterPro" id="IPR004515">
    <property type="entry name" value="Phosphoheptose_Isoase"/>
</dbReference>
<evidence type="ECO:0000256" key="9">
    <source>
        <dbReference type="ARBA" id="ARBA00023277"/>
    </source>
</evidence>
<dbReference type="InterPro" id="IPR035461">
    <property type="entry name" value="GmhA/DiaA"/>
</dbReference>
<evidence type="ECO:0000313" key="13">
    <source>
        <dbReference type="Proteomes" id="UP000060277"/>
    </source>
</evidence>
<evidence type="ECO:0000256" key="10">
    <source>
        <dbReference type="HAMAP-Rule" id="MF_00067"/>
    </source>
</evidence>